<accession>A0A2H3D1T4</accession>
<dbReference type="AlphaFoldDB" id="A0A2H3D1T4"/>
<sequence length="184" mass="21199">MTSMFYQCSDALSEHFILKVTLSYRQRIDHPLVIRKIQARSIVVSPGTPCATKYFKVRGVNRCPGMPEMFPATNETSGGRDHPLRRVKRRSRLATNRCFAMQEVKNLRTVSTEIRLSLVALIVREVIIEMLQRRFCVLGNDDAIARALLYGEKGFFNEGDDVEFYANLTYQAQLHEYDHTHGRD</sequence>
<keyword evidence="2" id="KW-1185">Reference proteome</keyword>
<name>A0A2H3D1T4_ARMGA</name>
<reference evidence="2" key="1">
    <citation type="journal article" date="2017" name="Nat. Ecol. Evol.">
        <title>Genome expansion and lineage-specific genetic innovations in the forest pathogenic fungi Armillaria.</title>
        <authorList>
            <person name="Sipos G."/>
            <person name="Prasanna A.N."/>
            <person name="Walter M.C."/>
            <person name="O'Connor E."/>
            <person name="Balint B."/>
            <person name="Krizsan K."/>
            <person name="Kiss B."/>
            <person name="Hess J."/>
            <person name="Varga T."/>
            <person name="Slot J."/>
            <person name="Riley R."/>
            <person name="Boka B."/>
            <person name="Rigling D."/>
            <person name="Barry K."/>
            <person name="Lee J."/>
            <person name="Mihaltcheva S."/>
            <person name="LaButti K."/>
            <person name="Lipzen A."/>
            <person name="Waldron R."/>
            <person name="Moloney N.M."/>
            <person name="Sperisen C."/>
            <person name="Kredics L."/>
            <person name="Vagvoelgyi C."/>
            <person name="Patrignani A."/>
            <person name="Fitzpatrick D."/>
            <person name="Nagy I."/>
            <person name="Doyle S."/>
            <person name="Anderson J.B."/>
            <person name="Grigoriev I.V."/>
            <person name="Gueldener U."/>
            <person name="Muensterkoetter M."/>
            <person name="Nagy L.G."/>
        </authorList>
    </citation>
    <scope>NUCLEOTIDE SEQUENCE [LARGE SCALE GENOMIC DNA]</scope>
    <source>
        <strain evidence="2">Ar21-2</strain>
    </source>
</reference>
<dbReference type="InParanoid" id="A0A2H3D1T4"/>
<gene>
    <name evidence="1" type="ORF">ARMGADRAFT_1038733</name>
</gene>
<evidence type="ECO:0000313" key="1">
    <source>
        <dbReference type="EMBL" id="PBK82273.1"/>
    </source>
</evidence>
<evidence type="ECO:0000313" key="2">
    <source>
        <dbReference type="Proteomes" id="UP000217790"/>
    </source>
</evidence>
<proteinExistence type="predicted"/>
<protein>
    <submittedName>
        <fullName evidence="1">Uncharacterized protein</fullName>
    </submittedName>
</protein>
<organism evidence="1 2">
    <name type="scientific">Armillaria gallica</name>
    <name type="common">Bulbous honey fungus</name>
    <name type="synonym">Armillaria bulbosa</name>
    <dbReference type="NCBI Taxonomy" id="47427"/>
    <lineage>
        <taxon>Eukaryota</taxon>
        <taxon>Fungi</taxon>
        <taxon>Dikarya</taxon>
        <taxon>Basidiomycota</taxon>
        <taxon>Agaricomycotina</taxon>
        <taxon>Agaricomycetes</taxon>
        <taxon>Agaricomycetidae</taxon>
        <taxon>Agaricales</taxon>
        <taxon>Marasmiineae</taxon>
        <taxon>Physalacriaceae</taxon>
        <taxon>Armillaria</taxon>
    </lineage>
</organism>
<dbReference type="EMBL" id="KZ293719">
    <property type="protein sequence ID" value="PBK82273.1"/>
    <property type="molecule type" value="Genomic_DNA"/>
</dbReference>
<dbReference type="Proteomes" id="UP000217790">
    <property type="component" value="Unassembled WGS sequence"/>
</dbReference>